<dbReference type="EMBL" id="HBUE01221570">
    <property type="protein sequence ID" value="CAG6539761.1"/>
    <property type="molecule type" value="Transcribed_RNA"/>
</dbReference>
<organism evidence="2">
    <name type="scientific">Culex pipiens</name>
    <name type="common">House mosquito</name>
    <dbReference type="NCBI Taxonomy" id="7175"/>
    <lineage>
        <taxon>Eukaryota</taxon>
        <taxon>Metazoa</taxon>
        <taxon>Ecdysozoa</taxon>
        <taxon>Arthropoda</taxon>
        <taxon>Hexapoda</taxon>
        <taxon>Insecta</taxon>
        <taxon>Pterygota</taxon>
        <taxon>Neoptera</taxon>
        <taxon>Endopterygota</taxon>
        <taxon>Diptera</taxon>
        <taxon>Nematocera</taxon>
        <taxon>Culicoidea</taxon>
        <taxon>Culicidae</taxon>
        <taxon>Culicinae</taxon>
        <taxon>Culicini</taxon>
        <taxon>Culex</taxon>
        <taxon>Culex</taxon>
    </lineage>
</organism>
<evidence type="ECO:0000256" key="1">
    <source>
        <dbReference type="SAM" id="MobiDB-lite"/>
    </source>
</evidence>
<feature type="region of interest" description="Disordered" evidence="1">
    <location>
        <begin position="50"/>
        <end position="126"/>
    </location>
</feature>
<reference evidence="2" key="1">
    <citation type="submission" date="2021-05" db="EMBL/GenBank/DDBJ databases">
        <authorList>
            <person name="Alioto T."/>
            <person name="Alioto T."/>
            <person name="Gomez Garrido J."/>
        </authorList>
    </citation>
    <scope>NUCLEOTIDE SEQUENCE</scope>
</reference>
<name>A0A8D8KRH6_CULPI</name>
<accession>A0A8D8KRH6</accession>
<protein>
    <submittedName>
        <fullName evidence="2">(northern house mosquito) hypothetical protein</fullName>
    </submittedName>
</protein>
<dbReference type="EMBL" id="HBUE01328217">
    <property type="protein sequence ID" value="CAG6591811.1"/>
    <property type="molecule type" value="Transcribed_RNA"/>
</dbReference>
<evidence type="ECO:0000313" key="2">
    <source>
        <dbReference type="EMBL" id="CAG6591811.1"/>
    </source>
</evidence>
<sequence length="133" mass="13813">MGGEEVAEDADVKDPAAAVLGRVHANCAPVRAATAVGLPVAAAGTVTPAIVAPGPRRRRSATEPRPASVRSAVATPSHRGAPFRRPVPAAGPERPVRCPDPGPDRTVATETPTTIRRGGPHRHTHTNMLIMTY</sequence>
<proteinExistence type="predicted"/>
<dbReference type="AlphaFoldDB" id="A0A8D8KRH6"/>